<keyword evidence="3" id="KW-0677">Repeat</keyword>
<dbReference type="EC" id="2.7.7.59" evidence="7"/>
<comment type="catalytic activity">
    <reaction evidence="7">
        <text>[protein-PII]-uridylyl-L-tyrosine + H2O = [protein-PII]-L-tyrosine + UMP + H(+)</text>
        <dbReference type="Rhea" id="RHEA:48600"/>
        <dbReference type="Rhea" id="RHEA-COMP:12147"/>
        <dbReference type="Rhea" id="RHEA-COMP:12148"/>
        <dbReference type="ChEBI" id="CHEBI:15377"/>
        <dbReference type="ChEBI" id="CHEBI:15378"/>
        <dbReference type="ChEBI" id="CHEBI:46858"/>
        <dbReference type="ChEBI" id="CHEBI:57865"/>
        <dbReference type="ChEBI" id="CHEBI:90602"/>
    </reaction>
</comment>
<dbReference type="InterPro" id="IPR002912">
    <property type="entry name" value="ACT_dom"/>
</dbReference>
<dbReference type="NCBIfam" id="NF002895">
    <property type="entry name" value="PRK03381.1"/>
    <property type="match status" value="1"/>
</dbReference>
<dbReference type="SMART" id="SM00471">
    <property type="entry name" value="HDc"/>
    <property type="match status" value="1"/>
</dbReference>
<evidence type="ECO:0000259" key="9">
    <source>
        <dbReference type="PROSITE" id="PS51831"/>
    </source>
</evidence>
<dbReference type="PROSITE" id="PS51671">
    <property type="entry name" value="ACT"/>
    <property type="match status" value="2"/>
</dbReference>
<organism evidence="10 11">
    <name type="scientific">Luedemannella flava</name>
    <dbReference type="NCBI Taxonomy" id="349316"/>
    <lineage>
        <taxon>Bacteria</taxon>
        <taxon>Bacillati</taxon>
        <taxon>Actinomycetota</taxon>
        <taxon>Actinomycetes</taxon>
        <taxon>Micromonosporales</taxon>
        <taxon>Micromonosporaceae</taxon>
        <taxon>Luedemannella</taxon>
    </lineage>
</organism>
<dbReference type="EC" id="3.1.4.-" evidence="7"/>
<evidence type="ECO:0000256" key="7">
    <source>
        <dbReference type="HAMAP-Rule" id="MF_00277"/>
    </source>
</evidence>
<protein>
    <recommendedName>
        <fullName evidence="7">Bifunctional uridylyltransferase/uridylyl-removing enzyme</fullName>
        <shortName evidence="7">UTase/UR</shortName>
    </recommendedName>
    <alternativeName>
        <fullName evidence="7">Bifunctional [protein-PII] modification enzyme</fullName>
    </alternativeName>
    <alternativeName>
        <fullName evidence="7">Bifunctional nitrogen sensor protein</fullName>
    </alternativeName>
    <domain>
        <recommendedName>
            <fullName evidence="7">[Protein-PII] uridylyltransferase</fullName>
            <shortName evidence="7">PII uridylyltransferase</shortName>
            <shortName evidence="7">UTase</shortName>
            <ecNumber evidence="7">2.7.7.59</ecNumber>
        </recommendedName>
    </domain>
    <domain>
        <recommendedName>
            <fullName evidence="7">[Protein-PII]-UMP uridylyl-removing enzyme</fullName>
            <shortName evidence="7">UR</shortName>
            <ecNumber evidence="7">3.1.4.-</ecNumber>
        </recommendedName>
    </domain>
</protein>
<dbReference type="InterPro" id="IPR043519">
    <property type="entry name" value="NT_sf"/>
</dbReference>
<comment type="similarity">
    <text evidence="7">Belongs to the GlnD family.</text>
</comment>
<keyword evidence="2 7" id="KW-0548">Nucleotidyltransferase</keyword>
<keyword evidence="6 7" id="KW-0511">Multifunctional enzyme</keyword>
<dbReference type="GO" id="GO:0016779">
    <property type="term" value="F:nucleotidyltransferase activity"/>
    <property type="evidence" value="ECO:0007669"/>
    <property type="project" value="UniProtKB-KW"/>
</dbReference>
<gene>
    <name evidence="7" type="primary">glnD</name>
    <name evidence="10" type="ORF">GCM10009682_26610</name>
</gene>
<comment type="domain">
    <text evidence="7">Has four distinct domains: an N-terminal nucleotidyltransferase (NT) domain responsible for UTase activity, a central HD domain that encodes UR activity, and two C-terminal ACT domains that seem to have a role in glutamine sensing.</text>
</comment>
<comment type="cofactor">
    <cofactor evidence="7">
        <name>Mg(2+)</name>
        <dbReference type="ChEBI" id="CHEBI:18420"/>
    </cofactor>
</comment>
<dbReference type="HAMAP" id="MF_00277">
    <property type="entry name" value="PII_uridylyl_transf"/>
    <property type="match status" value="1"/>
</dbReference>
<keyword evidence="5 7" id="KW-0460">Magnesium</keyword>
<evidence type="ECO:0000256" key="1">
    <source>
        <dbReference type="ARBA" id="ARBA00022679"/>
    </source>
</evidence>
<dbReference type="InterPro" id="IPR045865">
    <property type="entry name" value="ACT-like_dom_sf"/>
</dbReference>
<dbReference type="InterPro" id="IPR003607">
    <property type="entry name" value="HD/PDEase_dom"/>
</dbReference>
<dbReference type="SUPFAM" id="SSF109604">
    <property type="entry name" value="HD-domain/PDEase-like"/>
    <property type="match status" value="1"/>
</dbReference>
<dbReference type="CDD" id="cd00077">
    <property type="entry name" value="HDc"/>
    <property type="match status" value="1"/>
</dbReference>
<dbReference type="EMBL" id="BAAALT010000067">
    <property type="protein sequence ID" value="GAA1803434.1"/>
    <property type="molecule type" value="Genomic_DNA"/>
</dbReference>
<evidence type="ECO:0000256" key="6">
    <source>
        <dbReference type="ARBA" id="ARBA00023268"/>
    </source>
</evidence>
<dbReference type="SUPFAM" id="SSF81301">
    <property type="entry name" value="Nucleotidyltransferase"/>
    <property type="match status" value="1"/>
</dbReference>
<evidence type="ECO:0000256" key="3">
    <source>
        <dbReference type="ARBA" id="ARBA00022737"/>
    </source>
</evidence>
<name>A0ABN2LZ86_9ACTN</name>
<dbReference type="PROSITE" id="PS51831">
    <property type="entry name" value="HD"/>
    <property type="match status" value="1"/>
</dbReference>
<dbReference type="Gene3D" id="1.10.3090.10">
    <property type="entry name" value="cca-adding enzyme, domain 2"/>
    <property type="match status" value="1"/>
</dbReference>
<feature type="region of interest" description="Uridylyltransferase" evidence="7">
    <location>
        <begin position="1"/>
        <end position="301"/>
    </location>
</feature>
<comment type="caution">
    <text evidence="10">The sequence shown here is derived from an EMBL/GenBank/DDBJ whole genome shotgun (WGS) entry which is preliminary data.</text>
</comment>
<dbReference type="Proteomes" id="UP001500218">
    <property type="component" value="Unassembled WGS sequence"/>
</dbReference>
<evidence type="ECO:0000259" key="8">
    <source>
        <dbReference type="PROSITE" id="PS51671"/>
    </source>
</evidence>
<keyword evidence="11" id="KW-1185">Reference proteome</keyword>
<dbReference type="InterPro" id="IPR006674">
    <property type="entry name" value="HD_domain"/>
</dbReference>
<dbReference type="SUPFAM" id="SSF55021">
    <property type="entry name" value="ACT-like"/>
    <property type="match status" value="1"/>
</dbReference>
<comment type="activity regulation">
    <text evidence="7">Uridylyltransferase (UTase) activity is inhibited by glutamine, while glutamine activates uridylyl-removing (UR) activity.</text>
</comment>
<feature type="domain" description="ACT" evidence="8">
    <location>
        <begin position="708"/>
        <end position="776"/>
    </location>
</feature>
<evidence type="ECO:0000313" key="11">
    <source>
        <dbReference type="Proteomes" id="UP001500218"/>
    </source>
</evidence>
<keyword evidence="4 7" id="KW-0378">Hydrolase</keyword>
<dbReference type="PIRSF" id="PIRSF006288">
    <property type="entry name" value="PII_uridyltransf"/>
    <property type="match status" value="1"/>
</dbReference>
<dbReference type="PANTHER" id="PTHR47320:SF1">
    <property type="entry name" value="BIFUNCTIONAL URIDYLYLTRANSFERASE_URIDYLYL-REMOVING ENZYME"/>
    <property type="match status" value="1"/>
</dbReference>
<evidence type="ECO:0000256" key="4">
    <source>
        <dbReference type="ARBA" id="ARBA00022801"/>
    </source>
</evidence>
<reference evidence="10 11" key="1">
    <citation type="journal article" date="2019" name="Int. J. Syst. Evol. Microbiol.">
        <title>The Global Catalogue of Microorganisms (GCM) 10K type strain sequencing project: providing services to taxonomists for standard genome sequencing and annotation.</title>
        <authorList>
            <consortium name="The Broad Institute Genomics Platform"/>
            <consortium name="The Broad Institute Genome Sequencing Center for Infectious Disease"/>
            <person name="Wu L."/>
            <person name="Ma J."/>
        </authorList>
    </citation>
    <scope>NUCLEOTIDE SEQUENCE [LARGE SCALE GENOMIC DNA]</scope>
    <source>
        <strain evidence="10 11">JCM 13250</strain>
    </source>
</reference>
<dbReference type="Pfam" id="PF01966">
    <property type="entry name" value="HD"/>
    <property type="match status" value="1"/>
</dbReference>
<accession>A0ABN2LZ86</accession>
<evidence type="ECO:0000256" key="5">
    <source>
        <dbReference type="ARBA" id="ARBA00022842"/>
    </source>
</evidence>
<sequence>MDVETRTPMESDPKSMIGRTGVGAAAREQRAAALDVWLSDLFEAAAGDAAGEVALVALGGLGRLEMAPYADLDLVLIHRGLRDIGAVAEKIWYPIWDAGLTLDHSVRTIDEALGVAAEDTKAGLGLLDARHLTGSAELTAQLRDLTLAQWRQKARHHLPMLRELTTHRWRVQGELAFLLDGDIKEARGGLRDVRVLRGVGYAQVADAWRPPVRAAYTRLLDVRDALHLVAGRRRDRLFAQDLAEVGGMLELLGGGDALRRRVTDDARAIAYAVDDALRAAERWLAVQRRGPRRTTPTVRVPVAPDVVAQDGEVVLARAAVTPTVDPTLSLRVAAAAARNGLRISPGTLEWLARRCPPLPRPWPASARAAFAQLLGSGPALVETWEACDRFGLVSTWLPEWARIRSAPQHNPVHRYTLDRHLIETVGHAARFAREVARPDLLSLGALLHDIGKGLPGDHSVVGVDVAVRLATSIGISREDASVIGTLVRHHLLLPEVATRRDLADPETVRHVVDCVGDVDTLELLHALSRADAAATGPAAWSAWKERLVADLVHRVRTALESGIVAAPPSLDTRYAVLATGALPAVELTPDRVVVAAYDRPGLLASVAGCLTLHRLDVVSVDASTVPVDGGLGREVAIVVCRVQPRDAAGPDRERLVGDVRRAVSGELRVDEALAARARASRLRSTNRGVAPPPPRVVWAVDGATDAAILELRAGDDVGLLFRVARALEETGADIRAARISTLGADIVDAFYLNGDWSDPEARARIERALLAAAAPG</sequence>
<feature type="domain" description="ACT" evidence="8">
    <location>
        <begin position="591"/>
        <end position="674"/>
    </location>
</feature>
<dbReference type="InterPro" id="IPR010043">
    <property type="entry name" value="UTase/UR"/>
</dbReference>
<keyword evidence="1 7" id="KW-0808">Transferase</keyword>
<proteinExistence type="inferred from homology"/>
<evidence type="ECO:0000313" key="10">
    <source>
        <dbReference type="EMBL" id="GAA1803434.1"/>
    </source>
</evidence>
<comment type="function">
    <text evidence="7">Modifies, by uridylylation and deuridylylation, the PII regulatory proteins (GlnB and homologs), in response to the nitrogen status of the cell that GlnD senses through the glutamine level. Under low glutamine levels, catalyzes the conversion of the PII proteins and UTP to PII-UMP and PPi, while under higher glutamine levels, GlnD hydrolyzes PII-UMP to PII and UMP (deuridylylation). Thus, controls uridylylation state and activity of the PII proteins, and plays an important role in the regulation of nitrogen metabolism.</text>
</comment>
<comment type="catalytic activity">
    <reaction evidence="7">
        <text>[protein-PII]-L-tyrosine + UTP = [protein-PII]-uridylyl-L-tyrosine + diphosphate</text>
        <dbReference type="Rhea" id="RHEA:13673"/>
        <dbReference type="Rhea" id="RHEA-COMP:12147"/>
        <dbReference type="Rhea" id="RHEA-COMP:12148"/>
        <dbReference type="ChEBI" id="CHEBI:33019"/>
        <dbReference type="ChEBI" id="CHEBI:46398"/>
        <dbReference type="ChEBI" id="CHEBI:46858"/>
        <dbReference type="ChEBI" id="CHEBI:90602"/>
        <dbReference type="EC" id="2.7.7.59"/>
    </reaction>
</comment>
<evidence type="ECO:0000256" key="2">
    <source>
        <dbReference type="ARBA" id="ARBA00022695"/>
    </source>
</evidence>
<feature type="domain" description="HD" evidence="9">
    <location>
        <begin position="417"/>
        <end position="524"/>
    </location>
</feature>
<dbReference type="PANTHER" id="PTHR47320">
    <property type="entry name" value="BIFUNCTIONAL URIDYLYLTRANSFERASE/URIDYLYL-REMOVING ENZYME"/>
    <property type="match status" value="1"/>
</dbReference>
<comment type="caution">
    <text evidence="7">Lacks conserved residue(s) required for the propagation of feature annotation.</text>
</comment>